<dbReference type="Pfam" id="PF12697">
    <property type="entry name" value="Abhydrolase_6"/>
    <property type="match status" value="1"/>
</dbReference>
<dbReference type="Gene3D" id="3.40.50.1820">
    <property type="entry name" value="alpha/beta hydrolase"/>
    <property type="match status" value="1"/>
</dbReference>
<dbReference type="InterPro" id="IPR000073">
    <property type="entry name" value="AB_hydrolase_1"/>
</dbReference>
<dbReference type="EMBL" id="JACAZE010000002">
    <property type="protein sequence ID" value="KAF7320705.1"/>
    <property type="molecule type" value="Genomic_DNA"/>
</dbReference>
<name>A0A8H6TKM2_MYCCL</name>
<evidence type="ECO:0000313" key="2">
    <source>
        <dbReference type="EMBL" id="KAF7320705.1"/>
    </source>
</evidence>
<keyword evidence="2" id="KW-0378">Hydrolase</keyword>
<gene>
    <name evidence="2" type="ORF">HMN09_00156000</name>
</gene>
<dbReference type="OrthoDB" id="19657at2759"/>
<dbReference type="PANTHER" id="PTHR43798">
    <property type="entry name" value="MONOACYLGLYCEROL LIPASE"/>
    <property type="match status" value="1"/>
</dbReference>
<dbReference type="SUPFAM" id="SSF53474">
    <property type="entry name" value="alpha/beta-Hydrolases"/>
    <property type="match status" value="1"/>
</dbReference>
<protein>
    <submittedName>
        <fullName evidence="2">AB hydrolase-1 domain-containing protein</fullName>
    </submittedName>
</protein>
<dbReference type="InterPro" id="IPR029058">
    <property type="entry name" value="AB_hydrolase_fold"/>
</dbReference>
<dbReference type="GO" id="GO:0016787">
    <property type="term" value="F:hydrolase activity"/>
    <property type="evidence" value="ECO:0007669"/>
    <property type="project" value="UniProtKB-KW"/>
</dbReference>
<dbReference type="Proteomes" id="UP000613580">
    <property type="component" value="Unassembled WGS sequence"/>
</dbReference>
<feature type="domain" description="AB hydrolase-1" evidence="1">
    <location>
        <begin position="40"/>
        <end position="305"/>
    </location>
</feature>
<keyword evidence="3" id="KW-1185">Reference proteome</keyword>
<dbReference type="GO" id="GO:0016020">
    <property type="term" value="C:membrane"/>
    <property type="evidence" value="ECO:0007669"/>
    <property type="project" value="TreeGrafter"/>
</dbReference>
<reference evidence="2" key="1">
    <citation type="submission" date="2020-05" db="EMBL/GenBank/DDBJ databases">
        <title>Mycena genomes resolve the evolution of fungal bioluminescence.</title>
        <authorList>
            <person name="Tsai I.J."/>
        </authorList>
    </citation>
    <scope>NUCLEOTIDE SEQUENCE</scope>
    <source>
        <strain evidence="2">110903Hualien_Pintung</strain>
    </source>
</reference>
<proteinExistence type="predicted"/>
<dbReference type="InterPro" id="IPR050266">
    <property type="entry name" value="AB_hydrolase_sf"/>
</dbReference>
<organism evidence="2 3">
    <name type="scientific">Mycena chlorophos</name>
    <name type="common">Agaric fungus</name>
    <name type="synonym">Agaricus chlorophos</name>
    <dbReference type="NCBI Taxonomy" id="658473"/>
    <lineage>
        <taxon>Eukaryota</taxon>
        <taxon>Fungi</taxon>
        <taxon>Dikarya</taxon>
        <taxon>Basidiomycota</taxon>
        <taxon>Agaricomycotina</taxon>
        <taxon>Agaricomycetes</taxon>
        <taxon>Agaricomycetidae</taxon>
        <taxon>Agaricales</taxon>
        <taxon>Marasmiineae</taxon>
        <taxon>Mycenaceae</taxon>
        <taxon>Mycena</taxon>
    </lineage>
</organism>
<comment type="caution">
    <text evidence="2">The sequence shown here is derived from an EMBL/GenBank/DDBJ whole genome shotgun (WGS) entry which is preliminary data.</text>
</comment>
<evidence type="ECO:0000259" key="1">
    <source>
        <dbReference type="Pfam" id="PF12697"/>
    </source>
</evidence>
<sequence length="356" mass="39144">MYSLPLKTATGDITFSYVISTPTQTAVARIPEEEADIPTVVFLHPVYVGKIIYHPQFADRQLRRFNLVALDLRCHAGTVGRSGPGYGREVAARDVSAVMAALRIPKYHIFGLSMGGCVAIQTSILFPEAVLSVFVVSSLPLTEPPDIGEGRQEIFDCWKEGAKLEGSEGSSQQADYKEEGGPMRDAYTGAMQLGFNGEPTPLFNAICQRSFELLGPRWTDEQLADWKVATVDFFTLREAYTMEALSNIQCPIRLIHCGADIAYPIEMTEELATRLTRAGVKNVVVQQIPDAPHFGTITHPKEINEMFHGYVLSSCAGSGKVPPLPPPEKIVSPWLDELKGVGFEDDEDEDSGEEYT</sequence>
<accession>A0A8H6TKM2</accession>
<dbReference type="AlphaFoldDB" id="A0A8H6TKM2"/>
<evidence type="ECO:0000313" key="3">
    <source>
        <dbReference type="Proteomes" id="UP000613580"/>
    </source>
</evidence>
<dbReference type="PANTHER" id="PTHR43798:SF33">
    <property type="entry name" value="HYDROLASE, PUTATIVE (AFU_ORTHOLOGUE AFUA_2G14860)-RELATED"/>
    <property type="match status" value="1"/>
</dbReference>